<organism evidence="12 13">
    <name type="scientific">Zostera marina</name>
    <name type="common">Eelgrass</name>
    <dbReference type="NCBI Taxonomy" id="29655"/>
    <lineage>
        <taxon>Eukaryota</taxon>
        <taxon>Viridiplantae</taxon>
        <taxon>Streptophyta</taxon>
        <taxon>Embryophyta</taxon>
        <taxon>Tracheophyta</taxon>
        <taxon>Spermatophyta</taxon>
        <taxon>Magnoliopsida</taxon>
        <taxon>Liliopsida</taxon>
        <taxon>Zosteraceae</taxon>
        <taxon>Zostera</taxon>
    </lineage>
</organism>
<keyword evidence="3" id="KW-0813">Transport</keyword>
<feature type="transmembrane region" description="Helical" evidence="10">
    <location>
        <begin position="203"/>
        <end position="223"/>
    </location>
</feature>
<dbReference type="InterPro" id="IPR005821">
    <property type="entry name" value="Ion_trans_dom"/>
</dbReference>
<evidence type="ECO:0000256" key="9">
    <source>
        <dbReference type="ARBA" id="ARBA00023303"/>
    </source>
</evidence>
<evidence type="ECO:0000256" key="10">
    <source>
        <dbReference type="SAM" id="Phobius"/>
    </source>
</evidence>
<keyword evidence="5 10" id="KW-1133">Transmembrane helix</keyword>
<feature type="transmembrane region" description="Helical" evidence="10">
    <location>
        <begin position="113"/>
        <end position="134"/>
    </location>
</feature>
<feature type="transmembrane region" description="Helical" evidence="10">
    <location>
        <begin position="146"/>
        <end position="164"/>
    </location>
</feature>
<comment type="subcellular location">
    <subcellularLocation>
        <location evidence="1">Endomembrane system</location>
        <topology evidence="1">Multi-pass membrane protein</topology>
    </subcellularLocation>
</comment>
<evidence type="ECO:0000256" key="6">
    <source>
        <dbReference type="ARBA" id="ARBA00023065"/>
    </source>
</evidence>
<evidence type="ECO:0000259" key="11">
    <source>
        <dbReference type="PROSITE" id="PS50042"/>
    </source>
</evidence>
<name>A0A0K9PW44_ZOSMR</name>
<evidence type="ECO:0000313" key="12">
    <source>
        <dbReference type="EMBL" id="KMZ72482.1"/>
    </source>
</evidence>
<comment type="similarity">
    <text evidence="2">Belongs to the cyclic nucleotide-gated cation channel (TC 1.A.1.5) family.</text>
</comment>
<dbReference type="GO" id="GO:0016020">
    <property type="term" value="C:membrane"/>
    <property type="evidence" value="ECO:0007669"/>
    <property type="project" value="InterPro"/>
</dbReference>
<evidence type="ECO:0000256" key="3">
    <source>
        <dbReference type="ARBA" id="ARBA00022448"/>
    </source>
</evidence>
<sequence length="727" mass="83763">MFDCGSGGQKSQYIAGQKETFVRLDHLDSNQSFNDDGGKTNQHNFDIEVPSRVSIQPSMTFRGGVRKGSEGLGNLGRSFRFGSNKGVFPEDLKVSEKKIFNPQDRFLQRWNKLFFVTCFVAVSVDPLFFYLPVVDNGSTCLGIDEKLAIVTTTIRTIVDAIYLIRMIFQFRTAYIAPSSRVFGRGELVIDPAKIAKRYLQRHFIIDLLSVLPIPQILIWRFLYSSEGSDVLSTKNALLFIILLQYAPRFYRVFPLTSELKRTSGVFAETAWEGAAYYLLWYILSSHIFGAFWYFLGIERQDACWIEFCSKNLDCNNNKSYLYCGNHRQNLVNWQNISSEAFRKECAGGDDGSAFFDFGIYGQAVTSGILATRIFVTKYCYCLWWGLQNLSTLGQGLITSTFPGEVIFSISVAVFGLILFALLIGNMQTYLQSLTIRLEEMRVKRRDSEQWMHHRLLPQELRERVRRYDQYKWLETRGVDEEGLVQVLPKDLRRDIKRHLCLALVRRVPLFDNMDDRLLDAICERLKPSLYTEHTYIVREGDPVDEMLFIIRGSLESVTTDGGRSGFFNQSLLNEGDFCGEELLTWALDPKSGSNLPSSTRTVKALMEVEAFALEAEELKFVAGQFRRLHSRQVQHTFRFYSQQWRTWAAIFIQAAWRRYSKRKHLEQHREEDEFERDSSSSNLGAALYVTRFASQALRRVHKLRAKRALELVKPPKPPEPDFAADDD</sequence>
<evidence type="ECO:0000256" key="2">
    <source>
        <dbReference type="ARBA" id="ARBA00010486"/>
    </source>
</evidence>
<dbReference type="SUPFAM" id="SSF51206">
    <property type="entry name" value="cAMP-binding domain-like"/>
    <property type="match status" value="1"/>
</dbReference>
<dbReference type="PANTHER" id="PTHR45651">
    <property type="entry name" value="CYCLIC NUCLEOTIDE-GATED ION CHANNEL 15-RELATED-RELATED"/>
    <property type="match status" value="1"/>
</dbReference>
<evidence type="ECO:0000256" key="4">
    <source>
        <dbReference type="ARBA" id="ARBA00022692"/>
    </source>
</evidence>
<evidence type="ECO:0000256" key="1">
    <source>
        <dbReference type="ARBA" id="ARBA00004127"/>
    </source>
</evidence>
<dbReference type="EMBL" id="LFYR01000625">
    <property type="protein sequence ID" value="KMZ72482.1"/>
    <property type="molecule type" value="Genomic_DNA"/>
</dbReference>
<keyword evidence="8" id="KW-1071">Ligand-gated ion channel</keyword>
<dbReference type="GO" id="GO:0012505">
    <property type="term" value="C:endomembrane system"/>
    <property type="evidence" value="ECO:0007669"/>
    <property type="project" value="UniProtKB-SubCell"/>
</dbReference>
<dbReference type="FunFam" id="2.60.120.10:FF:000024">
    <property type="entry name" value="Cyclic nucleotide-gated ion channel 1"/>
    <property type="match status" value="1"/>
</dbReference>
<evidence type="ECO:0000256" key="8">
    <source>
        <dbReference type="ARBA" id="ARBA00023286"/>
    </source>
</evidence>
<dbReference type="Gene3D" id="2.60.120.10">
    <property type="entry name" value="Jelly Rolls"/>
    <property type="match status" value="1"/>
</dbReference>
<dbReference type="PROSITE" id="PS50096">
    <property type="entry name" value="IQ"/>
    <property type="match status" value="1"/>
</dbReference>
<dbReference type="OMA" id="DIGCKEN"/>
<dbReference type="InterPro" id="IPR014710">
    <property type="entry name" value="RmlC-like_jellyroll"/>
</dbReference>
<dbReference type="PANTHER" id="PTHR45651:SF52">
    <property type="entry name" value="CYCLIC NUCLEOTIDE-GATED ION CHANNEL 5-RELATED"/>
    <property type="match status" value="1"/>
</dbReference>
<gene>
    <name evidence="12" type="ORF">ZOSMA_162G00010</name>
</gene>
<dbReference type="SUPFAM" id="SSF81324">
    <property type="entry name" value="Voltage-gated potassium channels"/>
    <property type="match status" value="1"/>
</dbReference>
<reference evidence="13" key="1">
    <citation type="journal article" date="2016" name="Nature">
        <title>The genome of the seagrass Zostera marina reveals angiosperm adaptation to the sea.</title>
        <authorList>
            <person name="Olsen J.L."/>
            <person name="Rouze P."/>
            <person name="Verhelst B."/>
            <person name="Lin Y.-C."/>
            <person name="Bayer T."/>
            <person name="Collen J."/>
            <person name="Dattolo E."/>
            <person name="De Paoli E."/>
            <person name="Dittami S."/>
            <person name="Maumus F."/>
            <person name="Michel G."/>
            <person name="Kersting A."/>
            <person name="Lauritano C."/>
            <person name="Lohaus R."/>
            <person name="Toepel M."/>
            <person name="Tonon T."/>
            <person name="Vanneste K."/>
            <person name="Amirebrahimi M."/>
            <person name="Brakel J."/>
            <person name="Bostroem C."/>
            <person name="Chovatia M."/>
            <person name="Grimwood J."/>
            <person name="Jenkins J.W."/>
            <person name="Jueterbock A."/>
            <person name="Mraz A."/>
            <person name="Stam W.T."/>
            <person name="Tice H."/>
            <person name="Bornberg-Bauer E."/>
            <person name="Green P.J."/>
            <person name="Pearson G.A."/>
            <person name="Procaccini G."/>
            <person name="Duarte C.M."/>
            <person name="Schmutz J."/>
            <person name="Reusch T.B.H."/>
            <person name="Van de Peer Y."/>
        </authorList>
    </citation>
    <scope>NUCLEOTIDE SEQUENCE [LARGE SCALE GENOMIC DNA]</scope>
    <source>
        <strain evidence="13">cv. Finnish</strain>
    </source>
</reference>
<comment type="caution">
    <text evidence="12">The sequence shown here is derived from an EMBL/GenBank/DDBJ whole genome shotgun (WGS) entry which is preliminary data.</text>
</comment>
<feature type="domain" description="Cyclic nucleotide-binding" evidence="11">
    <location>
        <begin position="509"/>
        <end position="639"/>
    </location>
</feature>
<feature type="transmembrane region" description="Helical" evidence="10">
    <location>
        <begin position="405"/>
        <end position="423"/>
    </location>
</feature>
<dbReference type="OrthoDB" id="421226at2759"/>
<keyword evidence="9" id="KW-0407">Ion channel</keyword>
<dbReference type="Pfam" id="PF00520">
    <property type="entry name" value="Ion_trans"/>
    <property type="match status" value="1"/>
</dbReference>
<dbReference type="Proteomes" id="UP000036987">
    <property type="component" value="Unassembled WGS sequence"/>
</dbReference>
<dbReference type="Gene3D" id="1.10.287.630">
    <property type="entry name" value="Helix hairpin bin"/>
    <property type="match status" value="1"/>
</dbReference>
<dbReference type="PROSITE" id="PS50042">
    <property type="entry name" value="CNMP_BINDING_3"/>
    <property type="match status" value="1"/>
</dbReference>
<dbReference type="Pfam" id="PF00027">
    <property type="entry name" value="cNMP_binding"/>
    <property type="match status" value="1"/>
</dbReference>
<accession>A0A0K9PW44</accession>
<evidence type="ECO:0000256" key="7">
    <source>
        <dbReference type="ARBA" id="ARBA00023136"/>
    </source>
</evidence>
<dbReference type="GO" id="GO:0005249">
    <property type="term" value="F:voltage-gated potassium channel activity"/>
    <property type="evidence" value="ECO:0007669"/>
    <property type="project" value="InterPro"/>
</dbReference>
<dbReference type="InterPro" id="IPR000595">
    <property type="entry name" value="cNMP-bd_dom"/>
</dbReference>
<dbReference type="SMART" id="SM00100">
    <property type="entry name" value="cNMP"/>
    <property type="match status" value="1"/>
</dbReference>
<keyword evidence="7 10" id="KW-0472">Membrane</keyword>
<dbReference type="STRING" id="29655.A0A0K9PW44"/>
<dbReference type="Gene3D" id="1.10.287.70">
    <property type="match status" value="1"/>
</dbReference>
<dbReference type="InterPro" id="IPR018490">
    <property type="entry name" value="cNMP-bd_dom_sf"/>
</dbReference>
<dbReference type="FunFam" id="1.10.287.630:FF:000003">
    <property type="entry name" value="Cyclic nucleotide-gated ion channel 1"/>
    <property type="match status" value="1"/>
</dbReference>
<feature type="transmembrane region" description="Helical" evidence="10">
    <location>
        <begin position="274"/>
        <end position="295"/>
    </location>
</feature>
<dbReference type="InterPro" id="IPR003938">
    <property type="entry name" value="K_chnl_volt-dep_EAG/ELK/ERG"/>
</dbReference>
<keyword evidence="4 10" id="KW-0812">Transmembrane</keyword>
<keyword evidence="6" id="KW-0406">Ion transport</keyword>
<dbReference type="AlphaFoldDB" id="A0A0K9PW44"/>
<evidence type="ECO:0000256" key="5">
    <source>
        <dbReference type="ARBA" id="ARBA00022989"/>
    </source>
</evidence>
<keyword evidence="13" id="KW-1185">Reference proteome</keyword>
<dbReference type="CDD" id="cd23767">
    <property type="entry name" value="IQCD"/>
    <property type="match status" value="1"/>
</dbReference>
<dbReference type="PRINTS" id="PR01463">
    <property type="entry name" value="EAGCHANLFMLY"/>
</dbReference>
<protein>
    <submittedName>
        <fullName evidence="12">Putative cyclic nucleotide-gated ion channel 9</fullName>
    </submittedName>
</protein>
<proteinExistence type="inferred from homology"/>
<evidence type="ECO:0000313" key="13">
    <source>
        <dbReference type="Proteomes" id="UP000036987"/>
    </source>
</evidence>
<dbReference type="CDD" id="cd00038">
    <property type="entry name" value="CAP_ED"/>
    <property type="match status" value="1"/>
</dbReference>